<dbReference type="EMBL" id="BMAU01021164">
    <property type="protein sequence ID" value="GFX92740.1"/>
    <property type="molecule type" value="Genomic_DNA"/>
</dbReference>
<accession>A0A8X6RET7</accession>
<keyword evidence="2" id="KW-1185">Reference proteome</keyword>
<reference evidence="1" key="1">
    <citation type="submission" date="2020-08" db="EMBL/GenBank/DDBJ databases">
        <title>Multicomponent nature underlies the extraordinary mechanical properties of spider dragline silk.</title>
        <authorList>
            <person name="Kono N."/>
            <person name="Nakamura H."/>
            <person name="Mori M."/>
            <person name="Yoshida Y."/>
            <person name="Ohtoshi R."/>
            <person name="Malay A.D."/>
            <person name="Moran D.A.P."/>
            <person name="Tomita M."/>
            <person name="Numata K."/>
            <person name="Arakawa K."/>
        </authorList>
    </citation>
    <scope>NUCLEOTIDE SEQUENCE</scope>
</reference>
<evidence type="ECO:0000313" key="2">
    <source>
        <dbReference type="Proteomes" id="UP000887159"/>
    </source>
</evidence>
<comment type="caution">
    <text evidence="1">The sequence shown here is derived from an EMBL/GenBank/DDBJ whole genome shotgun (WGS) entry which is preliminary data.</text>
</comment>
<evidence type="ECO:0000313" key="1">
    <source>
        <dbReference type="EMBL" id="GFX92740.1"/>
    </source>
</evidence>
<sequence length="69" mass="7642">MIVKAIRYMRNDDIRNALLWLDIRTFQSIRASKHEHISAVISGVGITSTPSSKSINDGKYAKLIAVGGR</sequence>
<protein>
    <submittedName>
        <fullName evidence="1">Uncharacterized protein</fullName>
    </submittedName>
</protein>
<organism evidence="1 2">
    <name type="scientific">Trichonephila clavipes</name>
    <name type="common">Golden silk orbweaver</name>
    <name type="synonym">Nephila clavipes</name>
    <dbReference type="NCBI Taxonomy" id="2585209"/>
    <lineage>
        <taxon>Eukaryota</taxon>
        <taxon>Metazoa</taxon>
        <taxon>Ecdysozoa</taxon>
        <taxon>Arthropoda</taxon>
        <taxon>Chelicerata</taxon>
        <taxon>Arachnida</taxon>
        <taxon>Araneae</taxon>
        <taxon>Araneomorphae</taxon>
        <taxon>Entelegynae</taxon>
        <taxon>Araneoidea</taxon>
        <taxon>Nephilidae</taxon>
        <taxon>Trichonephila</taxon>
    </lineage>
</organism>
<name>A0A8X6RET7_TRICX</name>
<proteinExistence type="predicted"/>
<gene>
    <name evidence="1" type="ORF">TNCV_3180441</name>
</gene>
<dbReference type="AlphaFoldDB" id="A0A8X6RET7"/>
<dbReference type="Proteomes" id="UP000887159">
    <property type="component" value="Unassembled WGS sequence"/>
</dbReference>